<evidence type="ECO:0000256" key="9">
    <source>
        <dbReference type="SAM" id="MobiDB-lite"/>
    </source>
</evidence>
<dbReference type="GO" id="GO:0005886">
    <property type="term" value="C:plasma membrane"/>
    <property type="evidence" value="ECO:0007669"/>
    <property type="project" value="TreeGrafter"/>
</dbReference>
<evidence type="ECO:0000313" key="13">
    <source>
        <dbReference type="Proteomes" id="UP000700596"/>
    </source>
</evidence>
<accession>A0A9P9E0Y9</accession>
<dbReference type="InterPro" id="IPR013099">
    <property type="entry name" value="K_chnl_dom"/>
</dbReference>
<keyword evidence="13" id="KW-1185">Reference proteome</keyword>
<feature type="transmembrane region" description="Helical" evidence="10">
    <location>
        <begin position="232"/>
        <end position="250"/>
    </location>
</feature>
<dbReference type="SUPFAM" id="SSF81324">
    <property type="entry name" value="Voltage-gated potassium channels"/>
    <property type="match status" value="2"/>
</dbReference>
<dbReference type="AlphaFoldDB" id="A0A9P9E0Y9"/>
<keyword evidence="7 8" id="KW-0407">Ion channel</keyword>
<proteinExistence type="inferred from homology"/>
<feature type="transmembrane region" description="Helical" evidence="10">
    <location>
        <begin position="121"/>
        <end position="142"/>
    </location>
</feature>
<name>A0A9P9E0Y9_9PLEO</name>
<dbReference type="OrthoDB" id="297496at2759"/>
<evidence type="ECO:0000256" key="3">
    <source>
        <dbReference type="ARBA" id="ARBA00022692"/>
    </source>
</evidence>
<evidence type="ECO:0000259" key="11">
    <source>
        <dbReference type="Pfam" id="PF07885"/>
    </source>
</evidence>
<keyword evidence="3 8" id="KW-0812">Transmembrane</keyword>
<evidence type="ECO:0000256" key="5">
    <source>
        <dbReference type="ARBA" id="ARBA00023065"/>
    </source>
</evidence>
<keyword evidence="2 8" id="KW-0813">Transport</keyword>
<feature type="transmembrane region" description="Helical" evidence="10">
    <location>
        <begin position="189"/>
        <end position="212"/>
    </location>
</feature>
<dbReference type="InterPro" id="IPR003280">
    <property type="entry name" value="2pore_dom_K_chnl"/>
</dbReference>
<keyword evidence="4 10" id="KW-1133">Transmembrane helix</keyword>
<dbReference type="Pfam" id="PF07885">
    <property type="entry name" value="Ion_trans_2"/>
    <property type="match status" value="2"/>
</dbReference>
<evidence type="ECO:0000256" key="7">
    <source>
        <dbReference type="ARBA" id="ARBA00023303"/>
    </source>
</evidence>
<feature type="domain" description="Potassium channel" evidence="11">
    <location>
        <begin position="447"/>
        <end position="520"/>
    </location>
</feature>
<dbReference type="Gene3D" id="1.10.287.70">
    <property type="match status" value="2"/>
</dbReference>
<comment type="caution">
    <text evidence="12">The sequence shown here is derived from an EMBL/GenBank/DDBJ whole genome shotgun (WGS) entry which is preliminary data.</text>
</comment>
<feature type="region of interest" description="Disordered" evidence="9">
    <location>
        <begin position="1"/>
        <end position="21"/>
    </location>
</feature>
<evidence type="ECO:0000256" key="10">
    <source>
        <dbReference type="SAM" id="Phobius"/>
    </source>
</evidence>
<reference evidence="12" key="1">
    <citation type="journal article" date="2021" name="Nat. Commun.">
        <title>Genetic determinants of endophytism in the Arabidopsis root mycobiome.</title>
        <authorList>
            <person name="Mesny F."/>
            <person name="Miyauchi S."/>
            <person name="Thiergart T."/>
            <person name="Pickel B."/>
            <person name="Atanasova L."/>
            <person name="Karlsson M."/>
            <person name="Huettel B."/>
            <person name="Barry K.W."/>
            <person name="Haridas S."/>
            <person name="Chen C."/>
            <person name="Bauer D."/>
            <person name="Andreopoulos W."/>
            <person name="Pangilinan J."/>
            <person name="LaButti K."/>
            <person name="Riley R."/>
            <person name="Lipzen A."/>
            <person name="Clum A."/>
            <person name="Drula E."/>
            <person name="Henrissat B."/>
            <person name="Kohler A."/>
            <person name="Grigoriev I.V."/>
            <person name="Martin F.M."/>
            <person name="Hacquard S."/>
        </authorList>
    </citation>
    <scope>NUCLEOTIDE SEQUENCE</scope>
    <source>
        <strain evidence="12">MPI-CAGE-CH-0243</strain>
    </source>
</reference>
<dbReference type="PRINTS" id="PR01333">
    <property type="entry name" value="2POREKCHANEL"/>
</dbReference>
<evidence type="ECO:0000256" key="6">
    <source>
        <dbReference type="ARBA" id="ARBA00023136"/>
    </source>
</evidence>
<feature type="transmembrane region" description="Helical" evidence="10">
    <location>
        <begin position="435"/>
        <end position="459"/>
    </location>
</feature>
<dbReference type="PANTHER" id="PTHR11003:SF342">
    <property type="entry name" value="OUTWARD-RECTIFIER POTASSIUM CHANNEL TOK1"/>
    <property type="match status" value="1"/>
</dbReference>
<evidence type="ECO:0000256" key="4">
    <source>
        <dbReference type="ARBA" id="ARBA00022989"/>
    </source>
</evidence>
<keyword evidence="5 8" id="KW-0406">Ion transport</keyword>
<feature type="transmembrane region" description="Helical" evidence="10">
    <location>
        <begin position="465"/>
        <end position="484"/>
    </location>
</feature>
<evidence type="ECO:0000256" key="2">
    <source>
        <dbReference type="ARBA" id="ARBA00022448"/>
    </source>
</evidence>
<evidence type="ECO:0000313" key="12">
    <source>
        <dbReference type="EMBL" id="KAH7128622.1"/>
    </source>
</evidence>
<dbReference type="PANTHER" id="PTHR11003">
    <property type="entry name" value="POTASSIUM CHANNEL, SUBFAMILY K"/>
    <property type="match status" value="1"/>
</dbReference>
<dbReference type="Proteomes" id="UP000700596">
    <property type="component" value="Unassembled WGS sequence"/>
</dbReference>
<dbReference type="GO" id="GO:0015271">
    <property type="term" value="F:outward rectifier potassium channel activity"/>
    <property type="evidence" value="ECO:0007669"/>
    <property type="project" value="TreeGrafter"/>
</dbReference>
<evidence type="ECO:0000256" key="8">
    <source>
        <dbReference type="RuleBase" id="RU003857"/>
    </source>
</evidence>
<dbReference type="EMBL" id="JAGMWT010000005">
    <property type="protein sequence ID" value="KAH7128622.1"/>
    <property type="molecule type" value="Genomic_DNA"/>
</dbReference>
<sequence>MASIPSTSTENQDKPVTPADDATRDHVQYQHHDTLPSDLPGVPLNRKKSTLKIWKKFRDGQETKWWFASTAIPLLAATLGPLANVLSIAALVSYWREDVFFDGKIVLDFQGIAFPDPRWCYWLNVASLIAGFLGNLFLLLNFTQRIRYIIALPATIIFWYISTGLLISITGSMEVYSPPLRPYQTYTQGFWYAIAAAAFYLICSMILMVNMLGHYLGHYPATFALTDAQRTLILQTMLFVIWLAGGAGVFSKIENDAGQDGWDFANALYFCDVTILTVGFGDLYPTTNVGRGIVFPYSVGGIIMLGLVISSIYKFMKQLGEENIIKKHIERMRERTVERTVTSSFDLRQREHDAHHLIRKRSIVRKEGISAPSEGRAYHTAMGNSVRRVKTMTPNVPHALRLRQRKPRLLLLREEKDRFDAMRRIQHDTKNFKKWWALSLSVSAFAILWCVGAVVFWQAEKVAQGMTYFEALYFCYISLLTIGYGDLAPKSNAGRCFFVVWSLIAVPTMTILVSDLGDTVVMKFKVWSDHLADFTVLPQSGVWRIFLDKHPWLLNWIQTRVASRAAKKRLQRGFDTTDPDATRPSDDVLALDGQGAPDDLEDPELAAITFPTIPALAQEAETDAVGKPPTPHALAHRLALAIRCVAADIRLTVPKQYCYEEWVEFTRLIRFSSSSAGEGGEGVMDEEDEEGLVEWDWIGHNSPLVSGVCESEWLLQRLCESLVRVERREEAACRRDDLEKRRIFYAGKEREKKKYERSENEDQMSGGVSMGN</sequence>
<dbReference type="GO" id="GO:0022841">
    <property type="term" value="F:potassium ion leak channel activity"/>
    <property type="evidence" value="ECO:0007669"/>
    <property type="project" value="TreeGrafter"/>
</dbReference>
<feature type="transmembrane region" description="Helical" evidence="10">
    <location>
        <begin position="293"/>
        <end position="313"/>
    </location>
</feature>
<feature type="domain" description="Potassium channel" evidence="11">
    <location>
        <begin position="238"/>
        <end position="317"/>
    </location>
</feature>
<evidence type="ECO:0000256" key="1">
    <source>
        <dbReference type="ARBA" id="ARBA00004141"/>
    </source>
</evidence>
<gene>
    <name evidence="12" type="ORF">B0J11DRAFT_613780</name>
</gene>
<feature type="region of interest" description="Disordered" evidence="9">
    <location>
        <begin position="750"/>
        <end position="772"/>
    </location>
</feature>
<feature type="transmembrane region" description="Helical" evidence="10">
    <location>
        <begin position="149"/>
        <end position="169"/>
    </location>
</feature>
<protein>
    <submittedName>
        <fullName evidence="12">Potassium channel-like protein</fullName>
    </submittedName>
</protein>
<comment type="similarity">
    <text evidence="8">Belongs to the two pore domain potassium channel (TC 1.A.1.8) family.</text>
</comment>
<keyword evidence="6 10" id="KW-0472">Membrane</keyword>
<dbReference type="GO" id="GO:0030322">
    <property type="term" value="P:stabilization of membrane potential"/>
    <property type="evidence" value="ECO:0007669"/>
    <property type="project" value="TreeGrafter"/>
</dbReference>
<feature type="compositionally biased region" description="Polar residues" evidence="9">
    <location>
        <begin position="1"/>
        <end position="10"/>
    </location>
</feature>
<feature type="transmembrane region" description="Helical" evidence="10">
    <location>
        <begin position="496"/>
        <end position="514"/>
    </location>
</feature>
<comment type="subcellular location">
    <subcellularLocation>
        <location evidence="1">Membrane</location>
        <topology evidence="1">Multi-pass membrane protein</topology>
    </subcellularLocation>
</comment>
<dbReference type="FunFam" id="1.10.287.70:FF:000182">
    <property type="entry name" value="Outward-rectifier potassium channel TOK1"/>
    <property type="match status" value="1"/>
</dbReference>
<organism evidence="12 13">
    <name type="scientific">Dendryphion nanum</name>
    <dbReference type="NCBI Taxonomy" id="256645"/>
    <lineage>
        <taxon>Eukaryota</taxon>
        <taxon>Fungi</taxon>
        <taxon>Dikarya</taxon>
        <taxon>Ascomycota</taxon>
        <taxon>Pezizomycotina</taxon>
        <taxon>Dothideomycetes</taxon>
        <taxon>Pleosporomycetidae</taxon>
        <taxon>Pleosporales</taxon>
        <taxon>Torulaceae</taxon>
        <taxon>Dendryphion</taxon>
    </lineage>
</organism>
<feature type="compositionally biased region" description="Basic and acidic residues" evidence="9">
    <location>
        <begin position="750"/>
        <end position="760"/>
    </location>
</feature>
<feature type="transmembrane region" description="Helical" evidence="10">
    <location>
        <begin position="65"/>
        <end position="95"/>
    </location>
</feature>